<feature type="transmembrane region" description="Helical" evidence="1">
    <location>
        <begin position="94"/>
        <end position="116"/>
    </location>
</feature>
<comment type="caution">
    <text evidence="2">The sequence shown here is derived from an EMBL/GenBank/DDBJ whole genome shotgun (WGS) entry which is preliminary data.</text>
</comment>
<keyword evidence="3" id="KW-1185">Reference proteome</keyword>
<feature type="transmembrane region" description="Helical" evidence="1">
    <location>
        <begin position="18"/>
        <end position="38"/>
    </location>
</feature>
<dbReference type="Proteomes" id="UP000295554">
    <property type="component" value="Unassembled WGS sequence"/>
</dbReference>
<proteinExistence type="predicted"/>
<evidence type="ECO:0000256" key="1">
    <source>
        <dbReference type="SAM" id="Phobius"/>
    </source>
</evidence>
<dbReference type="AlphaFoldDB" id="A0A4R5LTB0"/>
<sequence length="124" mass="13636">MTEYEIVDVINNATSNMIAAQALFITVVSAYVVVAYTVGKDLTLYQVSFVNFGLLLFVFISVQSALGLTGIISLHIDKLIEYRGIGESEAASMAVMKVFLVGVRAILIIGAFIFMWQVRHPKTE</sequence>
<dbReference type="RefSeq" id="WP_133212903.1">
    <property type="nucleotide sequence ID" value="NZ_SMSE01000002.1"/>
</dbReference>
<protein>
    <submittedName>
        <fullName evidence="2">Uncharacterized protein</fullName>
    </submittedName>
</protein>
<dbReference type="EMBL" id="SMSE01000002">
    <property type="protein sequence ID" value="TDG14188.1"/>
    <property type="molecule type" value="Genomic_DNA"/>
</dbReference>
<name>A0A4R5LTB0_9GAMM</name>
<evidence type="ECO:0000313" key="3">
    <source>
        <dbReference type="Proteomes" id="UP000295554"/>
    </source>
</evidence>
<dbReference type="OrthoDB" id="5746653at2"/>
<gene>
    <name evidence="2" type="ORF">E2F43_11995</name>
</gene>
<keyword evidence="1" id="KW-1133">Transmembrane helix</keyword>
<keyword evidence="1" id="KW-0812">Transmembrane</keyword>
<accession>A0A4R5LTB0</accession>
<reference evidence="2 3" key="1">
    <citation type="submission" date="2019-03" db="EMBL/GenBank/DDBJ databases">
        <title>Seongchinamella monodicae gen. nov., sp. nov., a novel member of the Gammaproteobacteria isolated from a tidal mudflat of beach.</title>
        <authorList>
            <person name="Yang H.G."/>
            <person name="Kang J.W."/>
            <person name="Lee S.D."/>
        </authorList>
    </citation>
    <scope>NUCLEOTIDE SEQUENCE [LARGE SCALE GENOMIC DNA]</scope>
    <source>
        <strain evidence="2 3">GH4-78</strain>
    </source>
</reference>
<organism evidence="2 3">
    <name type="scientific">Seongchinamella unica</name>
    <dbReference type="NCBI Taxonomy" id="2547392"/>
    <lineage>
        <taxon>Bacteria</taxon>
        <taxon>Pseudomonadati</taxon>
        <taxon>Pseudomonadota</taxon>
        <taxon>Gammaproteobacteria</taxon>
        <taxon>Cellvibrionales</taxon>
        <taxon>Halieaceae</taxon>
        <taxon>Seongchinamella</taxon>
    </lineage>
</organism>
<feature type="transmembrane region" description="Helical" evidence="1">
    <location>
        <begin position="50"/>
        <end position="74"/>
    </location>
</feature>
<keyword evidence="1" id="KW-0472">Membrane</keyword>
<evidence type="ECO:0000313" key="2">
    <source>
        <dbReference type="EMBL" id="TDG14188.1"/>
    </source>
</evidence>